<dbReference type="EC" id="3.5.2.9" evidence="1"/>
<dbReference type="NCBIfam" id="NF003816">
    <property type="entry name" value="PRK05406.1-5"/>
    <property type="match status" value="1"/>
</dbReference>
<dbReference type="OrthoDB" id="9773478at2"/>
<dbReference type="CDD" id="cd10787">
    <property type="entry name" value="LamB_YcsF_like"/>
    <property type="match status" value="1"/>
</dbReference>
<dbReference type="AlphaFoldDB" id="A0A363NK95"/>
<gene>
    <name evidence="1" type="primary">pxpA</name>
    <name evidence="2" type="ORF">DCO56_28205</name>
</gene>
<dbReference type="GO" id="GO:0017168">
    <property type="term" value="F:5-oxoprolinase (ATP-hydrolyzing) activity"/>
    <property type="evidence" value="ECO:0007669"/>
    <property type="project" value="UniProtKB-UniRule"/>
</dbReference>
<evidence type="ECO:0000313" key="3">
    <source>
        <dbReference type="Proteomes" id="UP000250831"/>
    </source>
</evidence>
<dbReference type="Gene3D" id="3.20.20.370">
    <property type="entry name" value="Glycoside hydrolase/deacetylase"/>
    <property type="match status" value="1"/>
</dbReference>
<comment type="caution">
    <text evidence="2">The sequence shown here is derived from an EMBL/GenBank/DDBJ whole genome shotgun (WGS) entry which is preliminary data.</text>
</comment>
<dbReference type="Pfam" id="PF03746">
    <property type="entry name" value="LamB_YcsF"/>
    <property type="match status" value="1"/>
</dbReference>
<dbReference type="PANTHER" id="PTHR30292:SF0">
    <property type="entry name" value="5-OXOPROLINASE SUBUNIT A"/>
    <property type="match status" value="1"/>
</dbReference>
<dbReference type="NCBIfam" id="NF003814">
    <property type="entry name" value="PRK05406.1-3"/>
    <property type="match status" value="1"/>
</dbReference>
<dbReference type="GO" id="GO:0005975">
    <property type="term" value="P:carbohydrate metabolic process"/>
    <property type="evidence" value="ECO:0007669"/>
    <property type="project" value="InterPro"/>
</dbReference>
<keyword evidence="1" id="KW-0547">Nucleotide-binding</keyword>
<protein>
    <recommendedName>
        <fullName evidence="1">5-oxoprolinase subunit A</fullName>
        <shortName evidence="1">5-OPase subunit A</shortName>
        <ecNumber evidence="1">3.5.2.9</ecNumber>
    </recommendedName>
    <alternativeName>
        <fullName evidence="1">5-oxoprolinase (ATP-hydrolyzing) subunit A</fullName>
    </alternativeName>
</protein>
<dbReference type="PANTHER" id="PTHR30292">
    <property type="entry name" value="UNCHARACTERIZED PROTEIN YBGL-RELATED"/>
    <property type="match status" value="1"/>
</dbReference>
<accession>A0A363NK95</accession>
<organism evidence="2 3">
    <name type="scientific">Sphingobacterium athyrii</name>
    <dbReference type="NCBI Taxonomy" id="2152717"/>
    <lineage>
        <taxon>Bacteria</taxon>
        <taxon>Pseudomonadati</taxon>
        <taxon>Bacteroidota</taxon>
        <taxon>Sphingobacteriia</taxon>
        <taxon>Sphingobacteriales</taxon>
        <taxon>Sphingobacteriaceae</taxon>
        <taxon>Sphingobacterium</taxon>
    </lineage>
</organism>
<comment type="catalytic activity">
    <reaction evidence="1">
        <text>5-oxo-L-proline + ATP + 2 H2O = L-glutamate + ADP + phosphate + H(+)</text>
        <dbReference type="Rhea" id="RHEA:10348"/>
        <dbReference type="ChEBI" id="CHEBI:15377"/>
        <dbReference type="ChEBI" id="CHEBI:15378"/>
        <dbReference type="ChEBI" id="CHEBI:29985"/>
        <dbReference type="ChEBI" id="CHEBI:30616"/>
        <dbReference type="ChEBI" id="CHEBI:43474"/>
        <dbReference type="ChEBI" id="CHEBI:58402"/>
        <dbReference type="ChEBI" id="CHEBI:456216"/>
        <dbReference type="EC" id="3.5.2.9"/>
    </reaction>
</comment>
<keyword evidence="1" id="KW-0378">Hydrolase</keyword>
<evidence type="ECO:0000313" key="2">
    <source>
        <dbReference type="EMBL" id="PUV21120.1"/>
    </source>
</evidence>
<dbReference type="GO" id="GO:0005524">
    <property type="term" value="F:ATP binding"/>
    <property type="evidence" value="ECO:0007669"/>
    <property type="project" value="UniProtKB-UniRule"/>
</dbReference>
<dbReference type="Proteomes" id="UP000250831">
    <property type="component" value="Unassembled WGS sequence"/>
</dbReference>
<reference evidence="2 3" key="1">
    <citation type="submission" date="2018-04" db="EMBL/GenBank/DDBJ databases">
        <title>Sphingobacterium sp. M46 Genome.</title>
        <authorList>
            <person name="Cheng J."/>
            <person name="Li Y."/>
        </authorList>
    </citation>
    <scope>NUCLEOTIDE SEQUENCE [LARGE SCALE GENOMIC DNA]</scope>
    <source>
        <strain evidence="2 3">M46</strain>
    </source>
</reference>
<comment type="subunit">
    <text evidence="1">Forms a complex composed of PxpA, PxpB and PxpC.</text>
</comment>
<evidence type="ECO:0000256" key="1">
    <source>
        <dbReference type="HAMAP-Rule" id="MF_00691"/>
    </source>
</evidence>
<sequence length="252" mass="27370">MNKQLTVDLNCDLGESFGSWKMGDDEAILPYVSAVNIACGFHAGDPATMMRTVQLALKYKVKIGAHPGFPDLVGFGRREMQLSAREVYELVVYQVGALAACAKVQQTTLQHVKPHGALYNMAARKPELADAIAAAIYDIDPGLILYGLSGSELIRAGRAKGLNVYSEVFADRTYQQDGTLTARSDKHALIHDPEQAAEQVVGMIKTGKVISLQGTAVDIRADTICLHGDGEEAVQFAKKINQTLKDKQILIR</sequence>
<dbReference type="RefSeq" id="WP_108637019.1">
    <property type="nucleotide sequence ID" value="NZ_QCXX01000012.1"/>
</dbReference>
<dbReference type="EMBL" id="QCXX01000012">
    <property type="protein sequence ID" value="PUV21120.1"/>
    <property type="molecule type" value="Genomic_DNA"/>
</dbReference>
<dbReference type="InterPro" id="IPR011330">
    <property type="entry name" value="Glyco_hydro/deAcase_b/a-brl"/>
</dbReference>
<name>A0A363NK95_9SPHI</name>
<comment type="function">
    <text evidence="1">Catalyzes the cleavage of 5-oxoproline to form L-glutamate coupled to the hydrolysis of ATP to ADP and inorganic phosphate.</text>
</comment>
<dbReference type="SUPFAM" id="SSF88713">
    <property type="entry name" value="Glycoside hydrolase/deacetylase"/>
    <property type="match status" value="1"/>
</dbReference>
<dbReference type="InterPro" id="IPR005501">
    <property type="entry name" value="LamB/YcsF/PxpA-like"/>
</dbReference>
<comment type="similarity">
    <text evidence="1">Belongs to the LamB/PxpA family.</text>
</comment>
<keyword evidence="1" id="KW-0067">ATP-binding</keyword>
<proteinExistence type="inferred from homology"/>
<keyword evidence="3" id="KW-1185">Reference proteome</keyword>
<dbReference type="HAMAP" id="MF_00691">
    <property type="entry name" value="PxpA"/>
    <property type="match status" value="1"/>
</dbReference>